<feature type="domain" description="Aerobactin siderophore biosynthesis IucA/IucC N-terminal" evidence="2">
    <location>
        <begin position="159"/>
        <end position="409"/>
    </location>
</feature>
<organism evidence="4 5">
    <name type="scientific">Hafnia alvei FB1</name>
    <dbReference type="NCBI Taxonomy" id="1453496"/>
    <lineage>
        <taxon>Bacteria</taxon>
        <taxon>Pseudomonadati</taxon>
        <taxon>Pseudomonadota</taxon>
        <taxon>Gammaproteobacteria</taxon>
        <taxon>Enterobacterales</taxon>
        <taxon>Hafniaceae</taxon>
        <taxon>Hafnia</taxon>
    </lineage>
</organism>
<dbReference type="InterPro" id="IPR007310">
    <property type="entry name" value="Aerobactin_biosyn_IucA/IucC_N"/>
</dbReference>
<dbReference type="KEGG" id="hav:AT03_04025"/>
<protein>
    <submittedName>
        <fullName evidence="4">IucA/IucC family protein</fullName>
    </submittedName>
</protein>
<dbReference type="eggNOG" id="COG4264">
    <property type="taxonomic scope" value="Bacteria"/>
</dbReference>
<dbReference type="PANTHER" id="PTHR34384">
    <property type="entry name" value="L-2,3-DIAMINOPROPANOATE--CITRATE LIGASE"/>
    <property type="match status" value="1"/>
</dbReference>
<accession>A0A097QYU5</accession>
<gene>
    <name evidence="4" type="ORF">AT03_04025</name>
</gene>
<dbReference type="RefSeq" id="WP_025799051.1">
    <property type="nucleotide sequence ID" value="NZ_CP009706.1"/>
</dbReference>
<dbReference type="Gene3D" id="6.10.250.3370">
    <property type="match status" value="1"/>
</dbReference>
<dbReference type="HOGENOM" id="CLU_018524_1_1_6"/>
<dbReference type="Gene3D" id="3.30.310.280">
    <property type="match status" value="1"/>
</dbReference>
<dbReference type="GO" id="GO:0016881">
    <property type="term" value="F:acid-amino acid ligase activity"/>
    <property type="evidence" value="ECO:0007669"/>
    <property type="project" value="UniProtKB-ARBA"/>
</dbReference>
<dbReference type="AlphaFoldDB" id="A0A097QYU5"/>
<dbReference type="InterPro" id="IPR037455">
    <property type="entry name" value="LucA/IucC-like"/>
</dbReference>
<sequence>MTAHTQFSHLPVAEQNRHVIAHLTPELWSKANRLHVRKAIAEFAHERLFTPECVSQPTSADEMADYQLAAPQDEVIYHFRARRLALEHWAIDADSIQKTQNGVEQELDSLRFIIEFKDVLGIPQEMLPTYMEEITSTLYSSAFKHLREGVLIEHLLEADFQTLEGAMMEGHPAFVANNGRIGFDAFDYQAYAPEAAAPINFVWLAAHKSKAHFASIDELSYQQLLAEELTPSIVDGFTQQLIAQDLDPNNYIFMPVHPWQWQNKLTGIFAPDIAKRELVYLGIGDDNYQAQQSIRTFFNTSHPRKRYVKTALSILNMGFMRGLSPYYMATTPGINEWLAELIENDSCLRDYGFRMLREVATIGYRNHYYESAVSGDTPYKKMMAALWRESPLALIQSNQRVMTMAALLHQDRDGNALLPAMIQASGLETGEWLKRYLQSYLSPLLHCLYTYDLAFMPHGENLILVLENHTPVHVFMKDIAEEIVVMDPDADLPEKAKRVAVFVPDELKILSIFTDVFDGFFRFMAAILHEQGNYPQEKFWQRVTECVTDYQRAHPELAERFERYDMFSPAFTHSCLNRLQLANNRQMINLSDPSQNLKFAGQLDNPLVTFK</sequence>
<dbReference type="Gene3D" id="1.10.510.40">
    <property type="match status" value="1"/>
</dbReference>
<dbReference type="Pfam" id="PF04183">
    <property type="entry name" value="IucA_IucC"/>
    <property type="match status" value="1"/>
</dbReference>
<dbReference type="OrthoDB" id="495728at2"/>
<evidence type="ECO:0000259" key="2">
    <source>
        <dbReference type="Pfam" id="PF04183"/>
    </source>
</evidence>
<name>A0A097QYU5_HAFAL</name>
<evidence type="ECO:0000259" key="3">
    <source>
        <dbReference type="Pfam" id="PF06276"/>
    </source>
</evidence>
<evidence type="ECO:0000256" key="1">
    <source>
        <dbReference type="ARBA" id="ARBA00004924"/>
    </source>
</evidence>
<dbReference type="Pfam" id="PF06276">
    <property type="entry name" value="FhuF"/>
    <property type="match status" value="1"/>
</dbReference>
<dbReference type="EMBL" id="CP009706">
    <property type="protein sequence ID" value="AIU71647.1"/>
    <property type="molecule type" value="Genomic_DNA"/>
</dbReference>
<proteinExistence type="predicted"/>
<dbReference type="PATRIC" id="fig|1453496.5.peg.801"/>
<comment type="pathway">
    <text evidence="1">Siderophore biosynthesis.</text>
</comment>
<evidence type="ECO:0000313" key="4">
    <source>
        <dbReference type="EMBL" id="AIU71647.1"/>
    </source>
</evidence>
<keyword evidence="5" id="KW-1185">Reference proteome</keyword>
<evidence type="ECO:0000313" key="5">
    <source>
        <dbReference type="Proteomes" id="UP000029986"/>
    </source>
</evidence>
<feature type="domain" description="Aerobactin siderophore biosynthesis IucA/IucC-like C-terminal" evidence="3">
    <location>
        <begin position="431"/>
        <end position="587"/>
    </location>
</feature>
<dbReference type="InterPro" id="IPR022770">
    <property type="entry name" value="IucA/IucC-like_C"/>
</dbReference>
<dbReference type="Proteomes" id="UP000029986">
    <property type="component" value="Chromosome"/>
</dbReference>
<dbReference type="GO" id="GO:0019290">
    <property type="term" value="P:siderophore biosynthetic process"/>
    <property type="evidence" value="ECO:0007669"/>
    <property type="project" value="InterPro"/>
</dbReference>
<reference evidence="4 5" key="1">
    <citation type="journal article" date="2014" name="Gut Pathog.">
        <title>Gene clusters of Hafnia alvei strain FB1 important in survival and pathogenesis: a draft genome perspective.</title>
        <authorList>
            <person name="Tan J.Y."/>
            <person name="Yin W.F."/>
            <person name="Chan K.G."/>
        </authorList>
    </citation>
    <scope>NUCLEOTIDE SEQUENCE [LARGE SCALE GENOMIC DNA]</scope>
    <source>
        <strain evidence="4 5">FB1</strain>
    </source>
</reference>
<dbReference type="PANTHER" id="PTHR34384:SF6">
    <property type="entry name" value="STAPHYLOFERRIN B SYNTHASE"/>
    <property type="match status" value="1"/>
</dbReference>